<evidence type="ECO:0000313" key="3">
    <source>
        <dbReference type="Proteomes" id="UP000176800"/>
    </source>
</evidence>
<proteinExistence type="predicted"/>
<dbReference type="EMBL" id="MHWE01000019">
    <property type="protein sequence ID" value="OHB03344.1"/>
    <property type="molecule type" value="Genomic_DNA"/>
</dbReference>
<accession>A0A1G2U1J1</accession>
<dbReference type="AlphaFoldDB" id="A0A1G2U1J1"/>
<comment type="caution">
    <text evidence="2">The sequence shown here is derived from an EMBL/GenBank/DDBJ whole genome shotgun (WGS) entry which is preliminary data.</text>
</comment>
<sequence length="217" mass="24744">MPYRKFVFFLLVVAIIVVATVFGSFGQESAKNVRIQAWGVFENYLLANQNHDVGAVSSLTRKLSDACLNPETESECFARMDYVVEVAKDLKEENFTNVWFDEKQIILFSDFKPDNDDVVSRYKGSYIFFIRDGNGNPQVAGLDPERVWSFKDNSESSGVLDVEEQLQNIIDDRDSDTIPDVYETCINPEEECDGTNPDKRDTDGDGWWDGMEEFVIN</sequence>
<evidence type="ECO:0000256" key="1">
    <source>
        <dbReference type="SAM" id="MobiDB-lite"/>
    </source>
</evidence>
<reference evidence="2 3" key="1">
    <citation type="journal article" date="2016" name="Nat. Commun.">
        <title>Thousands of microbial genomes shed light on interconnected biogeochemical processes in an aquifer system.</title>
        <authorList>
            <person name="Anantharaman K."/>
            <person name="Brown C.T."/>
            <person name="Hug L.A."/>
            <person name="Sharon I."/>
            <person name="Castelle C.J."/>
            <person name="Probst A.J."/>
            <person name="Thomas B.C."/>
            <person name="Singh A."/>
            <person name="Wilkins M.J."/>
            <person name="Karaoz U."/>
            <person name="Brodie E.L."/>
            <person name="Williams K.H."/>
            <person name="Hubbard S.S."/>
            <person name="Banfield J.F."/>
        </authorList>
    </citation>
    <scope>NUCLEOTIDE SEQUENCE [LARGE SCALE GENOMIC DNA]</scope>
</reference>
<evidence type="ECO:0000313" key="2">
    <source>
        <dbReference type="EMBL" id="OHB03344.1"/>
    </source>
</evidence>
<dbReference type="Proteomes" id="UP000176800">
    <property type="component" value="Unassembled WGS sequence"/>
</dbReference>
<name>A0A1G2U1J1_9BACT</name>
<gene>
    <name evidence="2" type="ORF">A3B14_00330</name>
</gene>
<organism evidence="2 3">
    <name type="scientific">Candidatus Zambryskibacteria bacterium RIFCSPLOWO2_01_FULL_45_21</name>
    <dbReference type="NCBI Taxonomy" id="1802761"/>
    <lineage>
        <taxon>Bacteria</taxon>
        <taxon>Candidatus Zambryskiibacteriota</taxon>
    </lineage>
</organism>
<protein>
    <submittedName>
        <fullName evidence="2">Uncharacterized protein</fullName>
    </submittedName>
</protein>
<feature type="region of interest" description="Disordered" evidence="1">
    <location>
        <begin position="188"/>
        <end position="208"/>
    </location>
</feature>